<keyword evidence="2" id="KW-1133">Transmembrane helix</keyword>
<evidence type="ECO:0000313" key="3">
    <source>
        <dbReference type="EMBL" id="KNC70189.1"/>
    </source>
</evidence>
<feature type="region of interest" description="Disordered" evidence="1">
    <location>
        <begin position="1"/>
        <end position="29"/>
    </location>
</feature>
<organism evidence="3 4">
    <name type="scientific">Sphaeroforma arctica JP610</name>
    <dbReference type="NCBI Taxonomy" id="667725"/>
    <lineage>
        <taxon>Eukaryota</taxon>
        <taxon>Ichthyosporea</taxon>
        <taxon>Ichthyophonida</taxon>
        <taxon>Sphaeroforma</taxon>
    </lineage>
</organism>
<keyword evidence="2" id="KW-0472">Membrane</keyword>
<evidence type="ECO:0000313" key="4">
    <source>
        <dbReference type="Proteomes" id="UP000054560"/>
    </source>
</evidence>
<proteinExistence type="predicted"/>
<dbReference type="Proteomes" id="UP000054560">
    <property type="component" value="Unassembled WGS sequence"/>
</dbReference>
<evidence type="ECO:0000256" key="1">
    <source>
        <dbReference type="SAM" id="MobiDB-lite"/>
    </source>
</evidence>
<keyword evidence="4" id="KW-1185">Reference proteome</keyword>
<dbReference type="AlphaFoldDB" id="A0A0L0F0R8"/>
<keyword evidence="2" id="KW-0812">Transmembrane</keyword>
<protein>
    <submittedName>
        <fullName evidence="3">Uncharacterized protein</fullName>
    </submittedName>
</protein>
<feature type="compositionally biased region" description="Low complexity" evidence="1">
    <location>
        <begin position="67"/>
        <end position="83"/>
    </location>
</feature>
<feature type="compositionally biased region" description="Low complexity" evidence="1">
    <location>
        <begin position="8"/>
        <end position="18"/>
    </location>
</feature>
<feature type="transmembrane region" description="Helical" evidence="2">
    <location>
        <begin position="197"/>
        <end position="219"/>
    </location>
</feature>
<feature type="transmembrane region" description="Helical" evidence="2">
    <location>
        <begin position="155"/>
        <end position="176"/>
    </location>
</feature>
<evidence type="ECO:0000256" key="2">
    <source>
        <dbReference type="SAM" id="Phobius"/>
    </source>
</evidence>
<dbReference type="RefSeq" id="XP_014144091.1">
    <property type="nucleotide sequence ID" value="XM_014288616.1"/>
</dbReference>
<dbReference type="GeneID" id="25917793"/>
<reference evidence="3 4" key="1">
    <citation type="submission" date="2011-02" db="EMBL/GenBank/DDBJ databases">
        <title>The Genome Sequence of Sphaeroforma arctica JP610.</title>
        <authorList>
            <consortium name="The Broad Institute Genome Sequencing Platform"/>
            <person name="Russ C."/>
            <person name="Cuomo C."/>
            <person name="Young S.K."/>
            <person name="Zeng Q."/>
            <person name="Gargeya S."/>
            <person name="Alvarado L."/>
            <person name="Berlin A."/>
            <person name="Chapman S.B."/>
            <person name="Chen Z."/>
            <person name="Freedman E."/>
            <person name="Gellesch M."/>
            <person name="Goldberg J."/>
            <person name="Griggs A."/>
            <person name="Gujja S."/>
            <person name="Heilman E."/>
            <person name="Heiman D."/>
            <person name="Howarth C."/>
            <person name="Mehta T."/>
            <person name="Neiman D."/>
            <person name="Pearson M."/>
            <person name="Roberts A."/>
            <person name="Saif S."/>
            <person name="Shea T."/>
            <person name="Shenoy N."/>
            <person name="Sisk P."/>
            <person name="Stolte C."/>
            <person name="Sykes S."/>
            <person name="White J."/>
            <person name="Yandava C."/>
            <person name="Burger G."/>
            <person name="Gray M.W."/>
            <person name="Holland P.W.H."/>
            <person name="King N."/>
            <person name="Lang F.B.F."/>
            <person name="Roger A.J."/>
            <person name="Ruiz-Trillo I."/>
            <person name="Haas B."/>
            <person name="Nusbaum C."/>
            <person name="Birren B."/>
        </authorList>
    </citation>
    <scope>NUCLEOTIDE SEQUENCE [LARGE SCALE GENOMIC DNA]</scope>
    <source>
        <strain evidence="3 4">JP610</strain>
    </source>
</reference>
<feature type="non-terminal residue" evidence="3">
    <location>
        <position position="224"/>
    </location>
</feature>
<accession>A0A0L0F0R8</accession>
<sequence>MSGSNQVSSADGLSSVSSNKGSQLGDSIHDIDHDMADDIVYDINHDTGNTALENIQFEIIYAPTPSPENESTSSHSSMRSRPNATTLSSPKVAGKYNHDDALSGTPPGHRGKQMESTATVLANMGEISDPDLVSITEHTETHRTSSGPNTYTQEGYIAAAIYYTFFLAIAIIFIWLSNDRAKTFEDVIINEDYLYKLVCLANGTVLASMILLSCFLYRYREEPE</sequence>
<dbReference type="EMBL" id="KQ251868">
    <property type="protein sequence ID" value="KNC70189.1"/>
    <property type="molecule type" value="Genomic_DNA"/>
</dbReference>
<name>A0A0L0F0R8_9EUKA</name>
<gene>
    <name evidence="3" type="ORF">SARC_17289</name>
</gene>
<feature type="region of interest" description="Disordered" evidence="1">
    <location>
        <begin position="63"/>
        <end position="114"/>
    </location>
</feature>